<dbReference type="PROSITE" id="PS50404">
    <property type="entry name" value="GST_NTER"/>
    <property type="match status" value="1"/>
</dbReference>
<dbReference type="FunFam" id="3.30.70.1010:FF:000001">
    <property type="entry name" value="Elongation factor 1-gamma 1"/>
    <property type="match status" value="1"/>
</dbReference>
<dbReference type="Gene3D" id="3.40.30.10">
    <property type="entry name" value="Glutaredoxin"/>
    <property type="match status" value="1"/>
</dbReference>
<dbReference type="GO" id="GO:0005737">
    <property type="term" value="C:cytoplasm"/>
    <property type="evidence" value="ECO:0007669"/>
    <property type="project" value="TreeGrafter"/>
</dbReference>
<dbReference type="Pfam" id="PF00043">
    <property type="entry name" value="GST_C"/>
    <property type="match status" value="1"/>
</dbReference>
<dbReference type="FunFam" id="3.40.30.10:FF:000142">
    <property type="entry name" value="Elongation factor 1 gamma"/>
    <property type="match status" value="1"/>
</dbReference>
<comment type="similarity">
    <text evidence="1">Belongs to the GST superfamily.</text>
</comment>
<dbReference type="CDD" id="cd03044">
    <property type="entry name" value="GST_N_EF1Bgamma"/>
    <property type="match status" value="1"/>
</dbReference>
<dbReference type="EMBL" id="SPUK01000002">
    <property type="protein sequence ID" value="TQV99059.1"/>
    <property type="molecule type" value="Genomic_DNA"/>
</dbReference>
<dbReference type="GO" id="GO:0005634">
    <property type="term" value="C:nucleus"/>
    <property type="evidence" value="ECO:0007669"/>
    <property type="project" value="TreeGrafter"/>
</dbReference>
<dbReference type="PANTHER" id="PTHR43986:SF1">
    <property type="entry name" value="ELONGATION FACTOR 1-GAMMA"/>
    <property type="match status" value="1"/>
</dbReference>
<dbReference type="FunFam" id="1.20.1050.10:FF:000006">
    <property type="entry name" value="Elongation factor 1 gamma"/>
    <property type="match status" value="1"/>
</dbReference>
<comment type="caution">
    <text evidence="8">The sequence shown here is derived from an EMBL/GenBank/DDBJ whole genome shotgun (WGS) entry which is preliminary data.</text>
</comment>
<sequence length="409" mass="45019">MAFGTLFASEGNPRTTAIKAVAKANGLDVKVTTVDLTAARTPEHLAGSPVGKVPAFVGEDGFTLHEAVAIAIYFTSQNEKTTLLGKTKQDYASILKWMSFFNNDVLNALAGQYLPLVGRAPYSKQVVDDAAKVADKLVGAVEKYLTEHTYLVGERLTLADLFAAGIISRGFQYFYDTKWRQANPATTRWYETIVNQPIYSDVVGKVEFIDKVALPNVAPKVEAPKAAAAPAAAAAAAPAAAEDAPAPKPKHPCEALGKSSFALDDLKRFYSNNDTPVAMKYFWENVPFDEYSIWKVDYKYNDELTLTFMSNNLIGGFNTRLEGSRKYVFGTASVYGQNNDSVIQGAFVIRGQEYEPVFDVAPDYESYTFTKLDPKKEEDRAFVEANWGWEKPAVVNGKEYPHADGKVFK</sequence>
<organism evidence="8 9">
    <name type="scientific">Cordyceps javanica</name>
    <dbReference type="NCBI Taxonomy" id="43265"/>
    <lineage>
        <taxon>Eukaryota</taxon>
        <taxon>Fungi</taxon>
        <taxon>Dikarya</taxon>
        <taxon>Ascomycota</taxon>
        <taxon>Pezizomycotina</taxon>
        <taxon>Sordariomycetes</taxon>
        <taxon>Hypocreomycetidae</taxon>
        <taxon>Hypocreales</taxon>
        <taxon>Cordycipitaceae</taxon>
        <taxon>Cordyceps</taxon>
    </lineage>
</organism>
<dbReference type="Gene3D" id="1.20.1050.10">
    <property type="match status" value="1"/>
</dbReference>
<evidence type="ECO:0000259" key="7">
    <source>
        <dbReference type="PROSITE" id="PS50405"/>
    </source>
</evidence>
<dbReference type="InterPro" id="IPR010987">
    <property type="entry name" value="Glutathione-S-Trfase_C-like"/>
</dbReference>
<dbReference type="PANTHER" id="PTHR43986">
    <property type="entry name" value="ELONGATION FACTOR 1-GAMMA"/>
    <property type="match status" value="1"/>
</dbReference>
<keyword evidence="9" id="KW-1185">Reference proteome</keyword>
<feature type="domain" description="EF-1-gamma C-terminal" evidence="5">
    <location>
        <begin position="249"/>
        <end position="409"/>
    </location>
</feature>
<dbReference type="OrthoDB" id="249703at2759"/>
<dbReference type="Proteomes" id="UP000315783">
    <property type="component" value="Unassembled WGS sequence"/>
</dbReference>
<keyword evidence="2 4" id="KW-0251">Elongation factor</keyword>
<evidence type="ECO:0000313" key="8">
    <source>
        <dbReference type="EMBL" id="TQV99059.1"/>
    </source>
</evidence>
<dbReference type="SUPFAM" id="SSF47616">
    <property type="entry name" value="GST C-terminal domain-like"/>
    <property type="match status" value="1"/>
</dbReference>
<dbReference type="InterPro" id="IPR050802">
    <property type="entry name" value="EF-GSTs"/>
</dbReference>
<dbReference type="SUPFAM" id="SSF89942">
    <property type="entry name" value="eEF1-gamma domain"/>
    <property type="match status" value="1"/>
</dbReference>
<protein>
    <submittedName>
        <fullName evidence="8">Elongation factor 1-gamma</fullName>
    </submittedName>
</protein>
<feature type="domain" description="GST C-terminal" evidence="7">
    <location>
        <begin position="87"/>
        <end position="213"/>
    </location>
</feature>
<dbReference type="PROSITE" id="PS50040">
    <property type="entry name" value="EF1G_C"/>
    <property type="match status" value="1"/>
</dbReference>
<dbReference type="InterPro" id="IPR040079">
    <property type="entry name" value="Glutathione_S-Trfase"/>
</dbReference>
<dbReference type="PROSITE" id="PS50405">
    <property type="entry name" value="GST_CTER"/>
    <property type="match status" value="1"/>
</dbReference>
<dbReference type="SUPFAM" id="SSF52833">
    <property type="entry name" value="Thioredoxin-like"/>
    <property type="match status" value="1"/>
</dbReference>
<evidence type="ECO:0000256" key="3">
    <source>
        <dbReference type="ARBA" id="ARBA00022917"/>
    </source>
</evidence>
<proteinExistence type="inferred from homology"/>
<dbReference type="Pfam" id="PF00647">
    <property type="entry name" value="EF1G"/>
    <property type="match status" value="1"/>
</dbReference>
<evidence type="ECO:0000256" key="4">
    <source>
        <dbReference type="PROSITE-ProRule" id="PRU00519"/>
    </source>
</evidence>
<dbReference type="InterPro" id="IPR036249">
    <property type="entry name" value="Thioredoxin-like_sf"/>
</dbReference>
<reference evidence="8 9" key="1">
    <citation type="journal article" date="2019" name="Appl. Microbiol. Biotechnol.">
        <title>Genome sequence of Isaria javanica and comparative genome analysis insights into family S53 peptidase evolution in fungal entomopathogens.</title>
        <authorList>
            <person name="Lin R."/>
            <person name="Zhang X."/>
            <person name="Xin B."/>
            <person name="Zou M."/>
            <person name="Gao Y."/>
            <person name="Qin F."/>
            <person name="Hu Q."/>
            <person name="Xie B."/>
            <person name="Cheng X."/>
        </authorList>
    </citation>
    <scope>NUCLEOTIDE SEQUENCE [LARGE SCALE GENOMIC DNA]</scope>
    <source>
        <strain evidence="8 9">IJ1G</strain>
    </source>
</reference>
<evidence type="ECO:0000256" key="2">
    <source>
        <dbReference type="ARBA" id="ARBA00022768"/>
    </source>
</evidence>
<dbReference type="InterPro" id="IPR004045">
    <property type="entry name" value="Glutathione_S-Trfase_N"/>
</dbReference>
<dbReference type="InterPro" id="IPR036282">
    <property type="entry name" value="Glutathione-S-Trfase_C_sf"/>
</dbReference>
<dbReference type="AlphaFoldDB" id="A0A545VBT4"/>
<evidence type="ECO:0000313" key="9">
    <source>
        <dbReference type="Proteomes" id="UP000315783"/>
    </source>
</evidence>
<dbReference type="Pfam" id="PF02798">
    <property type="entry name" value="GST_N"/>
    <property type="match status" value="1"/>
</dbReference>
<dbReference type="SMART" id="SM01183">
    <property type="entry name" value="EF1G"/>
    <property type="match status" value="1"/>
</dbReference>
<dbReference type="SFLD" id="SFLDS00019">
    <property type="entry name" value="Glutathione_Transferase_(cytos"/>
    <property type="match status" value="1"/>
</dbReference>
<gene>
    <name evidence="8" type="ORF">IF1G_01274</name>
</gene>
<accession>A0A545VBT4</accession>
<feature type="domain" description="GST N-terminal" evidence="6">
    <location>
        <begin position="2"/>
        <end position="82"/>
    </location>
</feature>
<evidence type="ECO:0000259" key="6">
    <source>
        <dbReference type="PROSITE" id="PS50404"/>
    </source>
</evidence>
<dbReference type="InterPro" id="IPR036433">
    <property type="entry name" value="EF1B_G_C_sf"/>
</dbReference>
<dbReference type="STRING" id="43265.A0A545VBT4"/>
<dbReference type="Gene3D" id="3.30.70.1010">
    <property type="entry name" value="Translation elongation factor EF1B, gamma chain, conserved domain"/>
    <property type="match status" value="1"/>
</dbReference>
<dbReference type="InterPro" id="IPR001662">
    <property type="entry name" value="EF1B_G_C"/>
</dbReference>
<dbReference type="SFLD" id="SFLDG00358">
    <property type="entry name" value="Main_(cytGST)"/>
    <property type="match status" value="1"/>
</dbReference>
<dbReference type="InterPro" id="IPR004046">
    <property type="entry name" value="GST_C"/>
</dbReference>
<name>A0A545VBT4_9HYPO</name>
<keyword evidence="3 4" id="KW-0648">Protein biosynthesis</keyword>
<evidence type="ECO:0000259" key="5">
    <source>
        <dbReference type="PROSITE" id="PS50040"/>
    </source>
</evidence>
<dbReference type="GO" id="GO:0003746">
    <property type="term" value="F:translation elongation factor activity"/>
    <property type="evidence" value="ECO:0007669"/>
    <property type="project" value="UniProtKB-UniRule"/>
</dbReference>
<evidence type="ECO:0000256" key="1">
    <source>
        <dbReference type="ARBA" id="ARBA00007409"/>
    </source>
</evidence>
<dbReference type="CDD" id="cd03181">
    <property type="entry name" value="GST_C_EF1Bgamma_like"/>
    <property type="match status" value="1"/>
</dbReference>